<feature type="domain" description="RING-type" evidence="13">
    <location>
        <begin position="614"/>
        <end position="845"/>
    </location>
</feature>
<feature type="zinc finger region" description="C3H1-type" evidence="9">
    <location>
        <begin position="1"/>
        <end position="28"/>
    </location>
</feature>
<evidence type="ECO:0000256" key="6">
    <source>
        <dbReference type="ARBA" id="ARBA00022771"/>
    </source>
</evidence>
<organism evidence="14 15">
    <name type="scientific">Terfezia boudieri ATCC MYA-4762</name>
    <dbReference type="NCBI Taxonomy" id="1051890"/>
    <lineage>
        <taxon>Eukaryota</taxon>
        <taxon>Fungi</taxon>
        <taxon>Dikarya</taxon>
        <taxon>Ascomycota</taxon>
        <taxon>Pezizomycotina</taxon>
        <taxon>Pezizomycetes</taxon>
        <taxon>Pezizales</taxon>
        <taxon>Pezizaceae</taxon>
        <taxon>Terfezia</taxon>
    </lineage>
</organism>
<evidence type="ECO:0000259" key="12">
    <source>
        <dbReference type="PROSITE" id="PS50103"/>
    </source>
</evidence>
<keyword evidence="4 9" id="KW-0479">Metal-binding</keyword>
<dbReference type="InterPro" id="IPR012677">
    <property type="entry name" value="Nucleotide-bd_a/b_plait_sf"/>
</dbReference>
<keyword evidence="15" id="KW-1185">Reference proteome</keyword>
<evidence type="ECO:0000256" key="1">
    <source>
        <dbReference type="ARBA" id="ARBA00001798"/>
    </source>
</evidence>
<dbReference type="InterPro" id="IPR002867">
    <property type="entry name" value="IBR_dom"/>
</dbReference>
<keyword evidence="5" id="KW-0677">Repeat</keyword>
<dbReference type="InterPro" id="IPR001841">
    <property type="entry name" value="Znf_RING"/>
</dbReference>
<gene>
    <name evidence="14" type="ORF">L211DRAFT_791862</name>
</gene>
<evidence type="ECO:0000256" key="5">
    <source>
        <dbReference type="ARBA" id="ARBA00022737"/>
    </source>
</evidence>
<evidence type="ECO:0000313" key="14">
    <source>
        <dbReference type="EMBL" id="RPB20582.1"/>
    </source>
</evidence>
<dbReference type="InterPro" id="IPR000571">
    <property type="entry name" value="Znf_CCCH"/>
</dbReference>
<dbReference type="InterPro" id="IPR027370">
    <property type="entry name" value="Znf-RING_euk"/>
</dbReference>
<dbReference type="InterPro" id="IPR013087">
    <property type="entry name" value="Znf_C2H2_type"/>
</dbReference>
<evidence type="ECO:0000256" key="3">
    <source>
        <dbReference type="ARBA" id="ARBA00022679"/>
    </source>
</evidence>
<dbReference type="InterPro" id="IPR044066">
    <property type="entry name" value="TRIAD_supradom"/>
</dbReference>
<keyword evidence="3" id="KW-0808">Transferase</keyword>
<dbReference type="PROSITE" id="PS00028">
    <property type="entry name" value="ZINC_FINGER_C2H2_1"/>
    <property type="match status" value="1"/>
</dbReference>
<feature type="zinc finger region" description="C3H1-type" evidence="9">
    <location>
        <begin position="67"/>
        <end position="89"/>
    </location>
</feature>
<dbReference type="PROSITE" id="PS00518">
    <property type="entry name" value="ZF_RING_1"/>
    <property type="match status" value="1"/>
</dbReference>
<dbReference type="InterPro" id="IPR031127">
    <property type="entry name" value="E3_UB_ligase_RBR"/>
</dbReference>
<evidence type="ECO:0000259" key="11">
    <source>
        <dbReference type="PROSITE" id="PS50089"/>
    </source>
</evidence>
<evidence type="ECO:0000256" key="2">
    <source>
        <dbReference type="ARBA" id="ARBA00012251"/>
    </source>
</evidence>
<reference evidence="14 15" key="1">
    <citation type="journal article" date="2018" name="Nat. Ecol. Evol.">
        <title>Pezizomycetes genomes reveal the molecular basis of ectomycorrhizal truffle lifestyle.</title>
        <authorList>
            <person name="Murat C."/>
            <person name="Payen T."/>
            <person name="Noel B."/>
            <person name="Kuo A."/>
            <person name="Morin E."/>
            <person name="Chen J."/>
            <person name="Kohler A."/>
            <person name="Krizsan K."/>
            <person name="Balestrini R."/>
            <person name="Da Silva C."/>
            <person name="Montanini B."/>
            <person name="Hainaut M."/>
            <person name="Levati E."/>
            <person name="Barry K.W."/>
            <person name="Belfiori B."/>
            <person name="Cichocki N."/>
            <person name="Clum A."/>
            <person name="Dockter R.B."/>
            <person name="Fauchery L."/>
            <person name="Guy J."/>
            <person name="Iotti M."/>
            <person name="Le Tacon F."/>
            <person name="Lindquist E.A."/>
            <person name="Lipzen A."/>
            <person name="Malagnac F."/>
            <person name="Mello A."/>
            <person name="Molinier V."/>
            <person name="Miyauchi S."/>
            <person name="Poulain J."/>
            <person name="Riccioni C."/>
            <person name="Rubini A."/>
            <person name="Sitrit Y."/>
            <person name="Splivallo R."/>
            <person name="Traeger S."/>
            <person name="Wang M."/>
            <person name="Zifcakova L."/>
            <person name="Wipf D."/>
            <person name="Zambonelli A."/>
            <person name="Paolocci F."/>
            <person name="Nowrousian M."/>
            <person name="Ottonello S."/>
            <person name="Baldrian P."/>
            <person name="Spatafora J.W."/>
            <person name="Henrissat B."/>
            <person name="Nagy L.G."/>
            <person name="Aury J.M."/>
            <person name="Wincker P."/>
            <person name="Grigoriev I.V."/>
            <person name="Bonfante P."/>
            <person name="Martin F.M."/>
        </authorList>
    </citation>
    <scope>NUCLEOTIDE SEQUENCE [LARGE SCALE GENOMIC DNA]</scope>
    <source>
        <strain evidence="14 15">ATCC MYA-4762</strain>
    </source>
</reference>
<comment type="catalytic activity">
    <reaction evidence="1">
        <text>[E2 ubiquitin-conjugating enzyme]-S-ubiquitinyl-L-cysteine + [acceptor protein]-L-lysine = [E2 ubiquitin-conjugating enzyme]-L-cysteine + [acceptor protein]-N(6)-ubiquitinyl-L-lysine.</text>
        <dbReference type="EC" id="2.3.2.31"/>
    </reaction>
</comment>
<dbReference type="Gene3D" id="1.20.120.1750">
    <property type="match status" value="1"/>
</dbReference>
<dbReference type="SUPFAM" id="SSF54928">
    <property type="entry name" value="RNA-binding domain, RBD"/>
    <property type="match status" value="2"/>
</dbReference>
<evidence type="ECO:0000256" key="7">
    <source>
        <dbReference type="ARBA" id="ARBA00022786"/>
    </source>
</evidence>
<dbReference type="STRING" id="1051890.A0A3N4LGK9"/>
<proteinExistence type="predicted"/>
<dbReference type="SUPFAM" id="SSF90229">
    <property type="entry name" value="CCCH zinc finger"/>
    <property type="match status" value="1"/>
</dbReference>
<evidence type="ECO:0000259" key="13">
    <source>
        <dbReference type="PROSITE" id="PS51873"/>
    </source>
</evidence>
<evidence type="ECO:0000256" key="10">
    <source>
        <dbReference type="SAM" id="MobiDB-lite"/>
    </source>
</evidence>
<feature type="domain" description="C3H1-type" evidence="12">
    <location>
        <begin position="67"/>
        <end position="89"/>
    </location>
</feature>
<dbReference type="Gene3D" id="4.10.1000.10">
    <property type="entry name" value="Zinc finger, CCCH-type"/>
    <property type="match status" value="1"/>
</dbReference>
<dbReference type="InterPro" id="IPR017907">
    <property type="entry name" value="Znf_RING_CS"/>
</dbReference>
<feature type="domain" description="RING-type" evidence="11">
    <location>
        <begin position="618"/>
        <end position="663"/>
    </location>
</feature>
<feature type="region of interest" description="Disordered" evidence="10">
    <location>
        <begin position="95"/>
        <end position="115"/>
    </location>
</feature>
<accession>A0A3N4LGK9</accession>
<dbReference type="PROSITE" id="PS50103">
    <property type="entry name" value="ZF_C3H1"/>
    <property type="match status" value="2"/>
</dbReference>
<dbReference type="SMART" id="SM00356">
    <property type="entry name" value="ZnF_C3H1"/>
    <property type="match status" value="2"/>
</dbReference>
<dbReference type="InterPro" id="IPR035979">
    <property type="entry name" value="RBD_domain_sf"/>
</dbReference>
<dbReference type="InterPro" id="IPR036855">
    <property type="entry name" value="Znf_CCCH_sf"/>
</dbReference>
<protein>
    <recommendedName>
        <fullName evidence="2">RBR-type E3 ubiquitin transferase</fullName>
        <ecNumber evidence="2">2.3.2.31</ecNumber>
    </recommendedName>
</protein>
<dbReference type="OrthoDB" id="10009520at2759"/>
<dbReference type="GO" id="GO:0008270">
    <property type="term" value="F:zinc ion binding"/>
    <property type="evidence" value="ECO:0007669"/>
    <property type="project" value="UniProtKB-KW"/>
</dbReference>
<dbReference type="PROSITE" id="PS50089">
    <property type="entry name" value="ZF_RING_2"/>
    <property type="match status" value="1"/>
</dbReference>
<feature type="domain" description="C3H1-type" evidence="12">
    <location>
        <begin position="1"/>
        <end position="28"/>
    </location>
</feature>
<dbReference type="EC" id="2.3.2.31" evidence="2"/>
<keyword evidence="7" id="KW-0833">Ubl conjugation pathway</keyword>
<dbReference type="PANTHER" id="PTHR11685">
    <property type="entry name" value="RBR FAMILY RING FINGER AND IBR DOMAIN-CONTAINING"/>
    <property type="match status" value="1"/>
</dbReference>
<evidence type="ECO:0000256" key="8">
    <source>
        <dbReference type="ARBA" id="ARBA00022833"/>
    </source>
</evidence>
<dbReference type="Pfam" id="PF00642">
    <property type="entry name" value="zf-CCCH"/>
    <property type="match status" value="1"/>
</dbReference>
<dbReference type="GO" id="GO:0016567">
    <property type="term" value="P:protein ubiquitination"/>
    <property type="evidence" value="ECO:0007669"/>
    <property type="project" value="InterPro"/>
</dbReference>
<dbReference type="Pfam" id="PF01485">
    <property type="entry name" value="IBR"/>
    <property type="match status" value="1"/>
</dbReference>
<dbReference type="Gene3D" id="3.30.70.330">
    <property type="match status" value="1"/>
</dbReference>
<evidence type="ECO:0000256" key="4">
    <source>
        <dbReference type="ARBA" id="ARBA00022723"/>
    </source>
</evidence>
<dbReference type="Pfam" id="PF13445">
    <property type="entry name" value="zf-RING_UBOX"/>
    <property type="match status" value="1"/>
</dbReference>
<keyword evidence="6 9" id="KW-0863">Zinc-finger</keyword>
<keyword evidence="8 9" id="KW-0862">Zinc</keyword>
<dbReference type="CDD" id="cd22585">
    <property type="entry name" value="Rcat_RBR_DEAH12-like"/>
    <property type="match status" value="1"/>
</dbReference>
<dbReference type="InterPro" id="IPR056247">
    <property type="entry name" value="KH_DEAH11/12_2nd"/>
</dbReference>
<name>A0A3N4LGK9_9PEZI</name>
<dbReference type="CDD" id="cd20335">
    <property type="entry name" value="BRcat_RBR"/>
    <property type="match status" value="1"/>
</dbReference>
<dbReference type="AlphaFoldDB" id="A0A3N4LGK9"/>
<dbReference type="EMBL" id="ML121569">
    <property type="protein sequence ID" value="RPB20582.1"/>
    <property type="molecule type" value="Genomic_DNA"/>
</dbReference>
<dbReference type="CDD" id="cd00590">
    <property type="entry name" value="RRM_SF"/>
    <property type="match status" value="1"/>
</dbReference>
<sequence>MPPTAPCIFFLQGRCRKGAGCTFLHEATKAHTPQTAQSWRRPTTAALPLAPSQTNPAVVPPRGAFIPCRFYQAGDCTRGDLCQFAHVKPTTPLVDPVSGEISDNRNGIPVKPSGDSGVEVRVMGATLSVSFGHGLEITSVGSATATSIITIHNLPLDTTAEAARELLMLFDEGLTTDAIRLIPLEDAAYATVKLKDPATAGEVVPALDGMDYHGYRLSVKPYQPKGLSNLSQSSTRVSCSWFAASTVASVTFPTLRQALRAWEATKGKKLHGRTVECKYPTAPRSGPTMSVGNLPPKVTKQDIRKLIPGVESTFIHPPTYEVTPEEVLAHVVSMVQRGPPEVESCEIVTPPNAPKIKAIIRFTSEDAASRAVLRYNGTKLDIIGNGPIYLQAIYTANFKISRDVYRAVSADLAVIGMEHREKVRFSIFGARSMNGSSGNLVTIRLTGQKKSDVAEMKAVVGKVVRGQLTREENGSKQLWDKFFTTTIGINKVNEIAHETKTYIYCDKRKCQVFIFGTQENRDRAIAMLHQTLTSVRENTVHEIPLAGWRWREFIREKLKSFREIFGQEKVNVNIVKRCIEFYGSAEELEQFRAVVGQTGNVGKGKAPASTGIDAPGECPICFDTAEDPVRISLMPGCEHVYCTACLKDYINSAVDTRKFPITCVGTSTADSNALCGARLDLTVATGVLSTGELDNVLHTAFTSYIRRRPNEFLYCPTANCGTVYCPPPTSTKGGQVLTCVDCLLEICMTCNVEAHDGITCEEYKISTHHDQNAEKEYEEWKARNGVQACPKCKTDIQKVSGCNHITCGSCKAHICWQCLAVFNQSEEVYTHMTKEHGGFGLGDWDD</sequence>
<dbReference type="PROSITE" id="PS51873">
    <property type="entry name" value="TRIAD"/>
    <property type="match status" value="1"/>
</dbReference>
<dbReference type="Pfam" id="PF14608">
    <property type="entry name" value="zf-CCCH_2"/>
    <property type="match status" value="1"/>
</dbReference>
<dbReference type="InParanoid" id="A0A3N4LGK9"/>
<dbReference type="Pfam" id="PF24641">
    <property type="entry name" value="KH_DEAH11_2nd"/>
    <property type="match status" value="1"/>
</dbReference>
<dbReference type="Pfam" id="PF22191">
    <property type="entry name" value="IBR_1"/>
    <property type="match status" value="1"/>
</dbReference>
<dbReference type="GO" id="GO:0003676">
    <property type="term" value="F:nucleic acid binding"/>
    <property type="evidence" value="ECO:0007669"/>
    <property type="project" value="InterPro"/>
</dbReference>
<dbReference type="InterPro" id="IPR013083">
    <property type="entry name" value="Znf_RING/FYVE/PHD"/>
</dbReference>
<dbReference type="SUPFAM" id="SSF57850">
    <property type="entry name" value="RING/U-box"/>
    <property type="match status" value="2"/>
</dbReference>
<dbReference type="Proteomes" id="UP000267821">
    <property type="component" value="Unassembled WGS sequence"/>
</dbReference>
<dbReference type="Gene3D" id="3.30.40.10">
    <property type="entry name" value="Zinc/RING finger domain, C3HC4 (zinc finger)"/>
    <property type="match status" value="1"/>
</dbReference>
<evidence type="ECO:0000256" key="9">
    <source>
        <dbReference type="PROSITE-ProRule" id="PRU00723"/>
    </source>
</evidence>
<evidence type="ECO:0000313" key="15">
    <source>
        <dbReference type="Proteomes" id="UP000267821"/>
    </source>
</evidence>
<dbReference type="SMART" id="SM00184">
    <property type="entry name" value="RING"/>
    <property type="match status" value="2"/>
</dbReference>
<dbReference type="GO" id="GO:0061630">
    <property type="term" value="F:ubiquitin protein ligase activity"/>
    <property type="evidence" value="ECO:0007669"/>
    <property type="project" value="UniProtKB-EC"/>
</dbReference>